<evidence type="ECO:0000313" key="2">
    <source>
        <dbReference type="EMBL" id="KAK3183007.1"/>
    </source>
</evidence>
<dbReference type="EMBL" id="JANJYJ010000010">
    <property type="protein sequence ID" value="KAK3183007.1"/>
    <property type="molecule type" value="Genomic_DNA"/>
</dbReference>
<feature type="compositionally biased region" description="Basic and acidic residues" evidence="1">
    <location>
        <begin position="63"/>
        <end position="74"/>
    </location>
</feature>
<feature type="compositionally biased region" description="Acidic residues" evidence="1">
    <location>
        <begin position="75"/>
        <end position="113"/>
    </location>
</feature>
<accession>A0AAD9ZJA9</accession>
<evidence type="ECO:0000256" key="1">
    <source>
        <dbReference type="SAM" id="MobiDB-lite"/>
    </source>
</evidence>
<feature type="compositionally biased region" description="Basic and acidic residues" evidence="1">
    <location>
        <begin position="27"/>
        <end position="54"/>
    </location>
</feature>
<name>A0AAD9ZJA9_9ROSI</name>
<gene>
    <name evidence="2" type="ORF">Dsin_030293</name>
</gene>
<keyword evidence="3" id="KW-1185">Reference proteome</keyword>
<comment type="caution">
    <text evidence="2">The sequence shown here is derived from an EMBL/GenBank/DDBJ whole genome shotgun (WGS) entry which is preliminary data.</text>
</comment>
<dbReference type="AlphaFoldDB" id="A0AAD9ZJA9"/>
<evidence type="ECO:0000313" key="3">
    <source>
        <dbReference type="Proteomes" id="UP001281410"/>
    </source>
</evidence>
<dbReference type="Proteomes" id="UP001281410">
    <property type="component" value="Unassembled WGS sequence"/>
</dbReference>
<feature type="region of interest" description="Disordered" evidence="1">
    <location>
        <begin position="27"/>
        <end position="120"/>
    </location>
</feature>
<protein>
    <submittedName>
        <fullName evidence="2">Uncharacterized protein</fullName>
    </submittedName>
</protein>
<organism evidence="2 3">
    <name type="scientific">Dipteronia sinensis</name>
    <dbReference type="NCBI Taxonomy" id="43782"/>
    <lineage>
        <taxon>Eukaryota</taxon>
        <taxon>Viridiplantae</taxon>
        <taxon>Streptophyta</taxon>
        <taxon>Embryophyta</taxon>
        <taxon>Tracheophyta</taxon>
        <taxon>Spermatophyta</taxon>
        <taxon>Magnoliopsida</taxon>
        <taxon>eudicotyledons</taxon>
        <taxon>Gunneridae</taxon>
        <taxon>Pentapetalae</taxon>
        <taxon>rosids</taxon>
        <taxon>malvids</taxon>
        <taxon>Sapindales</taxon>
        <taxon>Sapindaceae</taxon>
        <taxon>Hippocastanoideae</taxon>
        <taxon>Acereae</taxon>
        <taxon>Dipteronia</taxon>
    </lineage>
</organism>
<sequence length="120" mass="14135">MDDFFKAIDASTEEYMETYKAELDKRRAEKLRLEEQQRKEGMDKLRRDMEKSRGDTVVLSTGLKDKEAKGRTRMDEEEEEEEEVDLIDEDDDDDDYDRSSEDDDVIGEDEDEQVGGFSFK</sequence>
<reference evidence="2" key="1">
    <citation type="journal article" date="2023" name="Plant J.">
        <title>Genome sequences and population genomics provide insights into the demographic history, inbreeding, and mutation load of two 'living fossil' tree species of Dipteronia.</title>
        <authorList>
            <person name="Feng Y."/>
            <person name="Comes H.P."/>
            <person name="Chen J."/>
            <person name="Zhu S."/>
            <person name="Lu R."/>
            <person name="Zhang X."/>
            <person name="Li P."/>
            <person name="Qiu J."/>
            <person name="Olsen K.M."/>
            <person name="Qiu Y."/>
        </authorList>
    </citation>
    <scope>NUCLEOTIDE SEQUENCE</scope>
    <source>
        <strain evidence="2">NBL</strain>
    </source>
</reference>
<proteinExistence type="predicted"/>